<sequence>MKIVGWIRYGDKTACGGTVMQGDPTCISYGKPYAFQGALIACRKKCIIADAYPLSTLTNGRAMVIHGMKSSTGCPIQSTLNNIDGVGVDDNTQIPLRFVQDEAGEWIGKMNEGYDQHFLLKDDVLGELLADRHYRMTFKGNVLEGKTDSSGKTQKVAFDDPADVTIEVMPEGYQGASKA</sequence>
<dbReference type="CDD" id="cd14744">
    <property type="entry name" value="PAAR_CT_2"/>
    <property type="match status" value="1"/>
</dbReference>
<proteinExistence type="predicted"/>
<gene>
    <name evidence="1" type="ORF">RJN63_03955</name>
</gene>
<reference evidence="1" key="1">
    <citation type="submission" date="2023-02" db="EMBL/GenBank/DDBJ databases">
        <title>Description of Herbaspirillum huttiense subsp. nephrolepsisexaltata and Herbaspirillum huttiense subsp. lycopersicon.</title>
        <authorList>
            <person name="Poudel M."/>
            <person name="Sharma A."/>
            <person name="Goss E."/>
            <person name="Tapia J.H."/>
            <person name="Harmon C.M."/>
            <person name="Jones J.B."/>
        </authorList>
    </citation>
    <scope>NUCLEOTIDE SEQUENCE</scope>
    <source>
        <strain evidence="1">NC40101</strain>
    </source>
</reference>
<dbReference type="RefSeq" id="WP_310835293.1">
    <property type="nucleotide sequence ID" value="NZ_JAVLSM010000001.1"/>
</dbReference>
<organism evidence="1">
    <name type="scientific">Herbaspirillum huttiense subsp. nephrolepidis</name>
    <dbReference type="NCBI Taxonomy" id="3075126"/>
    <lineage>
        <taxon>Bacteria</taxon>
        <taxon>Pseudomonadati</taxon>
        <taxon>Pseudomonadota</taxon>
        <taxon>Betaproteobacteria</taxon>
        <taxon>Burkholderiales</taxon>
        <taxon>Oxalobacteraceae</taxon>
        <taxon>Herbaspirillum</taxon>
    </lineage>
</organism>
<dbReference type="AlphaFoldDB" id="A0AAE4G790"/>
<dbReference type="EMBL" id="JAVRAA010000002">
    <property type="protein sequence ID" value="MDT0335972.1"/>
    <property type="molecule type" value="Genomic_DNA"/>
</dbReference>
<dbReference type="Pfam" id="PF05488">
    <property type="entry name" value="PAAR_motif"/>
    <property type="match status" value="1"/>
</dbReference>
<dbReference type="InterPro" id="IPR008727">
    <property type="entry name" value="PAAR_motif"/>
</dbReference>
<evidence type="ECO:0000313" key="1">
    <source>
        <dbReference type="EMBL" id="MDT0335972.1"/>
    </source>
</evidence>
<protein>
    <submittedName>
        <fullName evidence="1">PAAR domain-containing protein</fullName>
    </submittedName>
</protein>
<name>A0AAE4G790_9BURK</name>
<accession>A0AAE4G790</accession>
<comment type="caution">
    <text evidence="1">The sequence shown here is derived from an EMBL/GenBank/DDBJ whole genome shotgun (WGS) entry which is preliminary data.</text>
</comment>